<accession>A0A3N4VI60</accession>
<evidence type="ECO:0000313" key="3">
    <source>
        <dbReference type="Proteomes" id="UP000281691"/>
    </source>
</evidence>
<dbReference type="InterPro" id="IPR025833">
    <property type="entry name" value="GDYXXLXY"/>
</dbReference>
<proteinExistence type="predicted"/>
<organism evidence="2 3">
    <name type="scientific">Vespertiliibacter pulmonis</name>
    <dbReference type="NCBI Taxonomy" id="1443036"/>
    <lineage>
        <taxon>Bacteria</taxon>
        <taxon>Pseudomonadati</taxon>
        <taxon>Pseudomonadota</taxon>
        <taxon>Gammaproteobacteria</taxon>
        <taxon>Pasteurellales</taxon>
        <taxon>Pasteurellaceae</taxon>
        <taxon>Vespertiliibacter</taxon>
    </lineage>
</organism>
<name>A0A3N4VI60_9PAST</name>
<dbReference type="Pfam" id="PF14345">
    <property type="entry name" value="GDYXXLXY"/>
    <property type="match status" value="1"/>
</dbReference>
<gene>
    <name evidence="2" type="ORF">EDC46_1417</name>
</gene>
<dbReference type="Pfam" id="PF09925">
    <property type="entry name" value="DUF2157"/>
    <property type="match status" value="1"/>
</dbReference>
<dbReference type="EMBL" id="RKQP01000004">
    <property type="protein sequence ID" value="RPE82746.1"/>
    <property type="molecule type" value="Genomic_DNA"/>
</dbReference>
<sequence length="407" mass="46971">MKNLADITWNQFLIRLFTLLGGGLLSSGIIIGIASNWLYLTKFEKLYAMQILLVAVIGLTIWLYRREITERLSLKTVIAEFLVAVIIGGLFILLEQVYQTGADIWQLFALWAILQLPLLIVLPNVVNILLWLVTFNLALIYSLPDTKLVNYLFQLFAANFILLLMVEFLLLRRIDPYRVIPRLLLLWLAVLAVFALFLGDLNSRIITLLLIGMVLLVLAFWLYKREKQIEQAVRLAPKLAKKRVPITLVTMLFCTLGIANFMIIQNEDILENGTSIILKLESKDPNSGAMQRNYLDLNYVLLDQVNEQLPNSGLAKSRVYILLKEDNGIMNLCRIEKQPPTDFSGCAENIYLPIYIDEYWKLSLPSQQYFFPEEKAQYYRQAKYAEYRFKKGKVLLARLLDEHLMPL</sequence>
<keyword evidence="3" id="KW-1185">Reference proteome</keyword>
<reference evidence="2 3" key="1">
    <citation type="submission" date="2018-11" db="EMBL/GenBank/DDBJ databases">
        <title>Genomic Encyclopedia of Type Strains, Phase IV (KMG-IV): sequencing the most valuable type-strain genomes for metagenomic binning, comparative biology and taxonomic classification.</title>
        <authorList>
            <person name="Goeker M."/>
        </authorList>
    </citation>
    <scope>NUCLEOTIDE SEQUENCE [LARGE SCALE GENOMIC DNA]</scope>
    <source>
        <strain evidence="2 3">DSM 27238</strain>
    </source>
</reference>
<dbReference type="OrthoDB" id="327621at2"/>
<evidence type="ECO:0000313" key="2">
    <source>
        <dbReference type="EMBL" id="RPE82746.1"/>
    </source>
</evidence>
<comment type="caution">
    <text evidence="2">The sequence shown here is derived from an EMBL/GenBank/DDBJ whole genome shotgun (WGS) entry which is preliminary data.</text>
</comment>
<dbReference type="AlphaFoldDB" id="A0A3N4VI60"/>
<dbReference type="InterPro" id="IPR018677">
    <property type="entry name" value="DUF2157"/>
</dbReference>
<dbReference type="RefSeq" id="WP_124211563.1">
    <property type="nucleotide sequence ID" value="NZ_CP016615.1"/>
</dbReference>
<dbReference type="Proteomes" id="UP000281691">
    <property type="component" value="Unassembled WGS sequence"/>
</dbReference>
<feature type="domain" description="DUF2157" evidence="1">
    <location>
        <begin position="12"/>
        <end position="123"/>
    </location>
</feature>
<evidence type="ECO:0000259" key="1">
    <source>
        <dbReference type="Pfam" id="PF09925"/>
    </source>
</evidence>
<protein>
    <submittedName>
        <fullName evidence="2">Putative membrane protein DUF2157</fullName>
    </submittedName>
</protein>